<dbReference type="InParanoid" id="A0A669CDG2"/>
<accession>A0A669CDG2</accession>
<dbReference type="Proteomes" id="UP000005207">
    <property type="component" value="Linkage group LG20"/>
</dbReference>
<reference evidence="2" key="2">
    <citation type="submission" date="2025-08" db="UniProtKB">
        <authorList>
            <consortium name="Ensembl"/>
        </authorList>
    </citation>
    <scope>IDENTIFICATION</scope>
</reference>
<dbReference type="Ensembl" id="ENSONIT00000093128.1">
    <property type="protein sequence ID" value="ENSONIP00000045893.1"/>
    <property type="gene ID" value="ENSONIG00000040188.1"/>
</dbReference>
<keyword evidence="3" id="KW-1185">Reference proteome</keyword>
<dbReference type="GeneTree" id="ENSGT00940000164945"/>
<feature type="region of interest" description="Disordered" evidence="1">
    <location>
        <begin position="211"/>
        <end position="233"/>
    </location>
</feature>
<evidence type="ECO:0000313" key="3">
    <source>
        <dbReference type="Proteomes" id="UP000005207"/>
    </source>
</evidence>
<organism evidence="2 3">
    <name type="scientific">Oreochromis niloticus</name>
    <name type="common">Nile tilapia</name>
    <name type="synonym">Tilapia nilotica</name>
    <dbReference type="NCBI Taxonomy" id="8128"/>
    <lineage>
        <taxon>Eukaryota</taxon>
        <taxon>Metazoa</taxon>
        <taxon>Chordata</taxon>
        <taxon>Craniata</taxon>
        <taxon>Vertebrata</taxon>
        <taxon>Euteleostomi</taxon>
        <taxon>Actinopterygii</taxon>
        <taxon>Neopterygii</taxon>
        <taxon>Teleostei</taxon>
        <taxon>Neoteleostei</taxon>
        <taxon>Acanthomorphata</taxon>
        <taxon>Ovalentaria</taxon>
        <taxon>Cichlomorphae</taxon>
        <taxon>Cichliformes</taxon>
        <taxon>Cichlidae</taxon>
        <taxon>African cichlids</taxon>
        <taxon>Pseudocrenilabrinae</taxon>
        <taxon>Oreochromini</taxon>
        <taxon>Oreochromis</taxon>
    </lineage>
</organism>
<evidence type="ECO:0000256" key="1">
    <source>
        <dbReference type="SAM" id="MobiDB-lite"/>
    </source>
</evidence>
<name>A0A669CDG2_ORENI</name>
<dbReference type="AlphaFoldDB" id="A0A669CDG2"/>
<sequence>QLKQLLKHYVVLYGDDRCDPPGHSAKYCIYTFLDAQSTKICGLQLVSVTQVSNCNAMEIKGFKEALKTIEEHKVKVSTISTDRHPQIVKEMRVSNPEKLHEFDPWHVTKGVSKELAAESKRKVCEEKGLRRSGSLDPSIINHLWWSTQTCEGGALLLKEKWISVIHHVTIRHDWPGNRHYQQCAHNPLDDTVQRCTRADCDRQALPLHHDGPVQRPHHCSRSTNPSVDLRLPSPITREQDPEVLELLHLGQELIPDPEWALHPFPAENHGLRFGGADPHSRCFTLGCEPLQCELEAFT</sequence>
<dbReference type="PANTHER" id="PTHR31751:SF42">
    <property type="entry name" value="PROTEIN CBG10204"/>
    <property type="match status" value="1"/>
</dbReference>
<proteinExistence type="predicted"/>
<dbReference type="PANTHER" id="PTHR31751">
    <property type="entry name" value="SI:CH211-108C17.2-RELATED-RELATED"/>
    <property type="match status" value="1"/>
</dbReference>
<reference evidence="2" key="3">
    <citation type="submission" date="2025-09" db="UniProtKB">
        <authorList>
            <consortium name="Ensembl"/>
        </authorList>
    </citation>
    <scope>IDENTIFICATION</scope>
</reference>
<evidence type="ECO:0000313" key="2">
    <source>
        <dbReference type="Ensembl" id="ENSONIP00000045893.1"/>
    </source>
</evidence>
<protein>
    <submittedName>
        <fullName evidence="2">Uncharacterized protein</fullName>
    </submittedName>
</protein>
<reference evidence="3" key="1">
    <citation type="submission" date="2012-01" db="EMBL/GenBank/DDBJ databases">
        <title>The Genome Sequence of Oreochromis niloticus (Nile Tilapia).</title>
        <authorList>
            <consortium name="Broad Institute Genome Assembly Team"/>
            <consortium name="Broad Institute Sequencing Platform"/>
            <person name="Di Palma F."/>
            <person name="Johnson J."/>
            <person name="Lander E.S."/>
            <person name="Lindblad-Toh K."/>
        </authorList>
    </citation>
    <scope>NUCLEOTIDE SEQUENCE [LARGE SCALE GENOMIC DNA]</scope>
</reference>